<proteinExistence type="predicted"/>
<dbReference type="Pfam" id="PF02801">
    <property type="entry name" value="Ketoacyl-synt_C"/>
    <property type="match status" value="1"/>
</dbReference>
<dbReference type="SMART" id="SM00827">
    <property type="entry name" value="PKS_AT"/>
    <property type="match status" value="1"/>
</dbReference>
<evidence type="ECO:0000256" key="3">
    <source>
        <dbReference type="ARBA" id="ARBA00022679"/>
    </source>
</evidence>
<accession>A0A451ACL9</accession>
<evidence type="ECO:0000313" key="8">
    <source>
        <dbReference type="EMBL" id="VFK70909.1"/>
    </source>
</evidence>
<dbReference type="Gene3D" id="3.40.47.10">
    <property type="match status" value="1"/>
</dbReference>
<name>A0A451ACL9_9GAMM</name>
<dbReference type="PROSITE" id="PS52004">
    <property type="entry name" value="KS3_2"/>
    <property type="match status" value="1"/>
</dbReference>
<dbReference type="Pfam" id="PF00109">
    <property type="entry name" value="ketoacyl-synt"/>
    <property type="match status" value="1"/>
</dbReference>
<keyword evidence="1" id="KW-0596">Phosphopantetheine</keyword>
<dbReference type="Gene3D" id="3.30.70.3290">
    <property type="match status" value="1"/>
</dbReference>
<evidence type="ECO:0000256" key="2">
    <source>
        <dbReference type="ARBA" id="ARBA00022553"/>
    </source>
</evidence>
<keyword evidence="2" id="KW-0597">Phosphoprotein</keyword>
<feature type="domain" description="Ketosynthase family 3 (KS3)" evidence="6">
    <location>
        <begin position="88"/>
        <end position="513"/>
    </location>
</feature>
<dbReference type="CDD" id="cd00833">
    <property type="entry name" value="PKS"/>
    <property type="match status" value="1"/>
</dbReference>
<evidence type="ECO:0000259" key="6">
    <source>
        <dbReference type="PROSITE" id="PS52004"/>
    </source>
</evidence>
<dbReference type="InterPro" id="IPR014031">
    <property type="entry name" value="Ketoacyl_synth_C"/>
</dbReference>
<dbReference type="Pfam" id="PF00698">
    <property type="entry name" value="Acyl_transf_1"/>
    <property type="match status" value="1"/>
</dbReference>
<dbReference type="InterPro" id="IPR032821">
    <property type="entry name" value="PKS_assoc"/>
</dbReference>
<evidence type="ECO:0000256" key="1">
    <source>
        <dbReference type="ARBA" id="ARBA00022450"/>
    </source>
</evidence>
<dbReference type="GO" id="GO:0006633">
    <property type="term" value="P:fatty acid biosynthetic process"/>
    <property type="evidence" value="ECO:0007669"/>
    <property type="project" value="TreeGrafter"/>
</dbReference>
<dbReference type="SMART" id="SM00825">
    <property type="entry name" value="PKS_KS"/>
    <property type="match status" value="1"/>
</dbReference>
<dbReference type="FunFam" id="3.40.47.10:FF:000019">
    <property type="entry name" value="Polyketide synthase type I"/>
    <property type="match status" value="1"/>
</dbReference>
<evidence type="ECO:0000256" key="5">
    <source>
        <dbReference type="SAM" id="MobiDB-lite"/>
    </source>
</evidence>
<dbReference type="SUPFAM" id="SSF52151">
    <property type="entry name" value="FabD/lysophospholipase-like"/>
    <property type="match status" value="1"/>
</dbReference>
<dbReference type="GO" id="GO:0071770">
    <property type="term" value="P:DIM/DIP cell wall layer assembly"/>
    <property type="evidence" value="ECO:0007669"/>
    <property type="project" value="TreeGrafter"/>
</dbReference>
<feature type="compositionally biased region" description="Low complexity" evidence="5">
    <location>
        <begin position="989"/>
        <end position="1000"/>
    </location>
</feature>
<evidence type="ECO:0000313" key="7">
    <source>
        <dbReference type="EMBL" id="VFK63797.1"/>
    </source>
</evidence>
<gene>
    <name evidence="7" type="ORF">BECKUNK1418G_GA0071005_103712</name>
    <name evidence="8" type="ORF">BECKUNK1418H_GA0071006_104213</name>
</gene>
<dbReference type="EMBL" id="CAADFZ010000037">
    <property type="protein sequence ID" value="VFK63797.1"/>
    <property type="molecule type" value="Genomic_DNA"/>
</dbReference>
<organism evidence="7">
    <name type="scientific">Candidatus Kentrum sp. UNK</name>
    <dbReference type="NCBI Taxonomy" id="2126344"/>
    <lineage>
        <taxon>Bacteria</taxon>
        <taxon>Pseudomonadati</taxon>
        <taxon>Pseudomonadota</taxon>
        <taxon>Gammaproteobacteria</taxon>
        <taxon>Candidatus Kentrum</taxon>
    </lineage>
</organism>
<keyword evidence="3 7" id="KW-0808">Transferase</keyword>
<dbReference type="AlphaFoldDB" id="A0A451ACL9"/>
<dbReference type="SUPFAM" id="SSF53901">
    <property type="entry name" value="Thiolase-like"/>
    <property type="match status" value="1"/>
</dbReference>
<dbReference type="PANTHER" id="PTHR43775:SF37">
    <property type="entry name" value="SI:DKEY-61P9.11"/>
    <property type="match status" value="1"/>
</dbReference>
<protein>
    <submittedName>
        <fullName evidence="7">Acyl transferase domain-containing protein</fullName>
    </submittedName>
</protein>
<dbReference type="InterPro" id="IPR020841">
    <property type="entry name" value="PKS_Beta-ketoAc_synthase_dom"/>
</dbReference>
<comment type="function">
    <text evidence="4">Involved in production of the polyketide antibiotic thailandamide.</text>
</comment>
<reference evidence="7" key="1">
    <citation type="submission" date="2019-02" db="EMBL/GenBank/DDBJ databases">
        <authorList>
            <person name="Gruber-Vodicka R. H."/>
            <person name="Seah K. B. B."/>
        </authorList>
    </citation>
    <scope>NUCLEOTIDE SEQUENCE</scope>
    <source>
        <strain evidence="8">BECK_BY19</strain>
        <strain evidence="7">BECK_BY8</strain>
    </source>
</reference>
<dbReference type="InterPro" id="IPR014030">
    <property type="entry name" value="Ketoacyl_synth_N"/>
</dbReference>
<sequence length="1066" mass="113683">MSASTNIHLRLLSRIAAYRSVSQDALDVQAPLHREGIGLPQLRHIVSDVLRGTPNPDARAALSHCETLADVATLLAARGADLVLPPADDPIAIVGMACRFPAGPTPDAFWDLLVSGRDARASIPANRWDIDTFYDPDPETPGALHTRYGYFLDQVDGFDPAFFRIAPREAMDMDPQQRLMLELSWEALEDAGAALSTLRGSRTSVHFSVIWNDYATLHHRVGFERISPYSATGSHHAIVANRVSYALGLAGPSLALDTSCSGGLVAIHLACAGLRAGEATLALAGGVNLNLSPDSHLMMAKFGGLSPDGRCKTFSARADGYGRGEGGGVVALKRLSAALADGDRIYAVIQGSAVNNDGYSEGMAAPSVPSQQTLIEDACLDAGLDPAEIAYVEAHGTGTPLGDRVETNAMGAILGQAEGRKSPLRIGSVKTNIGHLEAAAGIAGLIKTALSLHHQRLPASLNAEPANPEIDFEGLGLQVQTEATVWPRSEQPRIAGVNSFGFGGTNCHVILSESPETQGRIHETEDPAPLLLSAHTEAGLRTRARMLRAWLMENPAVSLRDVIWTLATRRWHHEHRLAVVPDPATQLAFDPAESREQWLLALDAAARGIHNDSLIMGHERRTRLAFVFPGQGAQWLGMGRNLFATDAGFRRGFEEAAAAVASVSDLDLHAELSAQEETEHSLQMRVAQPLLFAIQIALASAWRNRGIFPDVIIGHSVGEIAAACVAGALSLADGARITCLRSELGSRHGYGKGGMLVVSLAPENLQPRIAPYSGAIEFAGFNDPQTTVLSGDLDPLLKLKAALEADEVFCRLVRIKFASHSHHVDPLKAPLRSGIEGISPQPIPPGGPELISTVTLQSVAGPELNADYWVDNMRRPVQLTGAAQKAMESGVGRFIEISPHALLSVSLEQTAASLGEEPLILPAMLREQAGLAVMRRTLAALHVDGQPMDWARHFAHPGQVISLPNYPWQRQHFWPADLELAARGDIAGSASRASPSIPAARAEERVETSEEMSSASTQSPAEFITAQVARLLMIAPQGDTAQTIIAGSGHGFPDGPALAQRHRAPL</sequence>
<dbReference type="InterPro" id="IPR016039">
    <property type="entry name" value="Thiolase-like"/>
</dbReference>
<feature type="region of interest" description="Disordered" evidence="5">
    <location>
        <begin position="1045"/>
        <end position="1066"/>
    </location>
</feature>
<dbReference type="InterPro" id="IPR050091">
    <property type="entry name" value="PKS_NRPS_Biosynth_Enz"/>
</dbReference>
<dbReference type="InterPro" id="IPR014043">
    <property type="entry name" value="Acyl_transferase_dom"/>
</dbReference>
<dbReference type="EMBL" id="CAADGD010000042">
    <property type="protein sequence ID" value="VFK70909.1"/>
    <property type="molecule type" value="Genomic_DNA"/>
</dbReference>
<feature type="compositionally biased region" description="Polar residues" evidence="5">
    <location>
        <begin position="1011"/>
        <end position="1020"/>
    </location>
</feature>
<dbReference type="SUPFAM" id="SSF55048">
    <property type="entry name" value="Probable ACP-binding domain of malonyl-CoA ACP transacylase"/>
    <property type="match status" value="1"/>
</dbReference>
<dbReference type="Pfam" id="PF16197">
    <property type="entry name" value="KAsynt_C_assoc"/>
    <property type="match status" value="1"/>
</dbReference>
<dbReference type="InterPro" id="IPR016035">
    <property type="entry name" value="Acyl_Trfase/lysoPLipase"/>
</dbReference>
<dbReference type="Gene3D" id="3.40.366.10">
    <property type="entry name" value="Malonyl-Coenzyme A Acyl Carrier Protein, domain 2"/>
    <property type="match status" value="1"/>
</dbReference>
<dbReference type="InterPro" id="IPR016036">
    <property type="entry name" value="Malonyl_transacylase_ACP-bd"/>
</dbReference>
<feature type="region of interest" description="Disordered" evidence="5">
    <location>
        <begin position="989"/>
        <end position="1020"/>
    </location>
</feature>
<dbReference type="GO" id="GO:0004312">
    <property type="term" value="F:fatty acid synthase activity"/>
    <property type="evidence" value="ECO:0007669"/>
    <property type="project" value="TreeGrafter"/>
</dbReference>
<dbReference type="InterPro" id="IPR001227">
    <property type="entry name" value="Ac_transferase_dom_sf"/>
</dbReference>
<dbReference type="GO" id="GO:0005886">
    <property type="term" value="C:plasma membrane"/>
    <property type="evidence" value="ECO:0007669"/>
    <property type="project" value="TreeGrafter"/>
</dbReference>
<evidence type="ECO:0000256" key="4">
    <source>
        <dbReference type="ARBA" id="ARBA00054155"/>
    </source>
</evidence>
<dbReference type="PANTHER" id="PTHR43775">
    <property type="entry name" value="FATTY ACID SYNTHASE"/>
    <property type="match status" value="1"/>
</dbReference>
<dbReference type="GO" id="GO:0005737">
    <property type="term" value="C:cytoplasm"/>
    <property type="evidence" value="ECO:0007669"/>
    <property type="project" value="TreeGrafter"/>
</dbReference>